<evidence type="ECO:0000256" key="1">
    <source>
        <dbReference type="SAM" id="Coils"/>
    </source>
</evidence>
<feature type="compositionally biased region" description="Polar residues" evidence="2">
    <location>
        <begin position="571"/>
        <end position="615"/>
    </location>
</feature>
<evidence type="ECO:0000256" key="2">
    <source>
        <dbReference type="SAM" id="MobiDB-lite"/>
    </source>
</evidence>
<evidence type="ECO:0000313" key="3">
    <source>
        <dbReference type="EMBL" id="PKK19886.1"/>
    </source>
</evidence>
<dbReference type="InterPro" id="IPR031809">
    <property type="entry name" value="CCDC158"/>
</dbReference>
<feature type="region of interest" description="Disordered" evidence="2">
    <location>
        <begin position="1"/>
        <end position="37"/>
    </location>
</feature>
<dbReference type="PANTHER" id="PTHR47615:SF1">
    <property type="entry name" value="COILED-COIL DOMAIN-CONTAINING PROTEIN 158"/>
    <property type="match status" value="1"/>
</dbReference>
<proteinExistence type="predicted"/>
<keyword evidence="4" id="KW-1185">Reference proteome</keyword>
<gene>
    <name evidence="3" type="primary">CCDC158</name>
    <name evidence="3" type="ORF">A306_00012088</name>
</gene>
<sequence length="632" mass="72256">MSEDKVKDLEESHPAHSETAEPHTEQDPRGQGSGSLEDQIHQLMTELHKKEIELHLEKEQNKRIWDRNTDDSVVIDHLRRELDNKTMQLQHMKSTVKAMRAECHRQMEHQMAAIKEKNESVGRICSLTVQLESTKETLCKVKEDLTAKQVDLETAEQTVSDLTACLQEKESALELTEKEIKELHSQLGSRMQELQHLKNEENRLRDVQSECETLKLQVTEKERIIDIFQKQIDIVTQIVGQHSRTARAMEVEKSQLIKEPNDWKLEAQELKIAMDEKEARIHEMETRVRELELDNVKLINTCTERLRALNDMKLEKDQLMNELQDSQSELAGLAEEFEDLKRDYQDKIKEMENTVNRLKMQLKSAQAELEQTRTALKAMEGSDGRAMKVAVGMQKQITAKRGQIDVLQSKIKFLEEATTNAAKEKNYLREENSKLSQELSYITAENTKIAGELEILRSQDKRLKEKISKMETALDKASVQFAQCQCIIQCQEQAAMRFRLQHTLDVKELQGPGFSSASAWGRRRHTAPLSQLRSAVLASSRAPRVAAGPSASAEHRRRGRKCGSPGGAAVPQTTSQPMETSMNTPRRLQNKVESLQNLVESLQTKNQALSSTIRTQKMKTDKAKEKKKKLSK</sequence>
<reference evidence="3 4" key="1">
    <citation type="journal article" date="2013" name="Science">
        <title>Genomic diversity and evolution of the head crest in the rock pigeon.</title>
        <authorList>
            <person name="Shapiro M.D."/>
            <person name="Kronenberg Z."/>
            <person name="Li C."/>
            <person name="Domyan E.T."/>
            <person name="Pan H."/>
            <person name="Campbell M."/>
            <person name="Tan H."/>
            <person name="Huff C.D."/>
            <person name="Hu H."/>
            <person name="Vickrey A.I."/>
            <person name="Nielsen S.C."/>
            <person name="Stringham S.A."/>
            <person name="Hu H."/>
            <person name="Willerslev E."/>
            <person name="Gilbert M.T."/>
            <person name="Yandell M."/>
            <person name="Zhang G."/>
            <person name="Wang J."/>
        </authorList>
    </citation>
    <scope>NUCLEOTIDE SEQUENCE [LARGE SCALE GENOMIC DNA]</scope>
    <source>
        <tissue evidence="3">Blood</tissue>
    </source>
</reference>
<dbReference type="Proteomes" id="UP000053872">
    <property type="component" value="Unassembled WGS sequence"/>
</dbReference>
<feature type="coiled-coil region" evidence="1">
    <location>
        <begin position="152"/>
        <end position="224"/>
    </location>
</feature>
<dbReference type="EMBL" id="AKCR02000131">
    <property type="protein sequence ID" value="PKK19886.1"/>
    <property type="molecule type" value="Genomic_DNA"/>
</dbReference>
<dbReference type="STRING" id="8932.A0A2I0LR30"/>
<evidence type="ECO:0000313" key="4">
    <source>
        <dbReference type="Proteomes" id="UP000053872"/>
    </source>
</evidence>
<organism evidence="3 4">
    <name type="scientific">Columba livia</name>
    <name type="common">Rock dove</name>
    <dbReference type="NCBI Taxonomy" id="8932"/>
    <lineage>
        <taxon>Eukaryota</taxon>
        <taxon>Metazoa</taxon>
        <taxon>Chordata</taxon>
        <taxon>Craniata</taxon>
        <taxon>Vertebrata</taxon>
        <taxon>Euteleostomi</taxon>
        <taxon>Archelosauria</taxon>
        <taxon>Archosauria</taxon>
        <taxon>Dinosauria</taxon>
        <taxon>Saurischia</taxon>
        <taxon>Theropoda</taxon>
        <taxon>Coelurosauria</taxon>
        <taxon>Aves</taxon>
        <taxon>Neognathae</taxon>
        <taxon>Neoaves</taxon>
        <taxon>Columbimorphae</taxon>
        <taxon>Columbiformes</taxon>
        <taxon>Columbidae</taxon>
        <taxon>Columba</taxon>
    </lineage>
</organism>
<feature type="coiled-coil region" evidence="1">
    <location>
        <begin position="40"/>
        <end position="102"/>
    </location>
</feature>
<keyword evidence="1" id="KW-0175">Coiled coil</keyword>
<feature type="compositionally biased region" description="Basic and acidic residues" evidence="2">
    <location>
        <begin position="1"/>
        <end position="28"/>
    </location>
</feature>
<dbReference type="PANTHER" id="PTHR47615">
    <property type="entry name" value="COILED-COIL DOMAIN-CONTAINING PROTEIN 158"/>
    <property type="match status" value="1"/>
</dbReference>
<accession>A0A2I0LR30</accession>
<feature type="coiled-coil region" evidence="1">
    <location>
        <begin position="267"/>
        <end position="473"/>
    </location>
</feature>
<protein>
    <submittedName>
        <fullName evidence="3">Coiled-coil domain containing 158</fullName>
    </submittedName>
</protein>
<name>A0A2I0LR30_COLLI</name>
<dbReference type="Pfam" id="PF15921">
    <property type="entry name" value="CCDC158"/>
    <property type="match status" value="2"/>
</dbReference>
<comment type="caution">
    <text evidence="3">The sequence shown here is derived from an EMBL/GenBank/DDBJ whole genome shotgun (WGS) entry which is preliminary data.</text>
</comment>
<dbReference type="Gene3D" id="1.10.287.1490">
    <property type="match status" value="1"/>
</dbReference>
<dbReference type="InParanoid" id="A0A2I0LR30"/>
<feature type="region of interest" description="Disordered" evidence="2">
    <location>
        <begin position="535"/>
        <end position="632"/>
    </location>
</feature>
<dbReference type="AlphaFoldDB" id="A0A2I0LR30"/>